<dbReference type="Proteomes" id="UP000198752">
    <property type="component" value="Unassembled WGS sequence"/>
</dbReference>
<reference evidence="8" key="1">
    <citation type="submission" date="2016-10" db="EMBL/GenBank/DDBJ databases">
        <authorList>
            <person name="Varghese N."/>
            <person name="Submissions S."/>
        </authorList>
    </citation>
    <scope>NUCLEOTIDE SEQUENCE [LARGE SCALE GENOMIC DNA]</scope>
    <source>
        <strain evidence="8">ATCC 700379</strain>
    </source>
</reference>
<dbReference type="RefSeq" id="WP_093669792.1">
    <property type="nucleotide sequence ID" value="NZ_FOOY01000004.1"/>
</dbReference>
<dbReference type="CDD" id="cd16332">
    <property type="entry name" value="Prp-like"/>
    <property type="match status" value="1"/>
</dbReference>
<dbReference type="PANTHER" id="PTHR39178:SF1">
    <property type="entry name" value="RIBOSOMAL-PROCESSING CYSTEINE PROTEASE PRP"/>
    <property type="match status" value="1"/>
</dbReference>
<organism evidence="7 8">
    <name type="scientific">Sporolactobacillus nakayamae</name>
    <dbReference type="NCBI Taxonomy" id="269670"/>
    <lineage>
        <taxon>Bacteria</taxon>
        <taxon>Bacillati</taxon>
        <taxon>Bacillota</taxon>
        <taxon>Bacilli</taxon>
        <taxon>Bacillales</taxon>
        <taxon>Sporolactobacillaceae</taxon>
        <taxon>Sporolactobacillus</taxon>
    </lineage>
</organism>
<name>A0A1I2NRK5_9BACL</name>
<keyword evidence="8" id="KW-1185">Reference proteome</keyword>
<evidence type="ECO:0000256" key="1">
    <source>
        <dbReference type="ARBA" id="ARBA00022517"/>
    </source>
</evidence>
<proteinExistence type="inferred from homology"/>
<dbReference type="GO" id="GO:0008234">
    <property type="term" value="F:cysteine-type peptidase activity"/>
    <property type="evidence" value="ECO:0007669"/>
    <property type="project" value="UniProtKB-KW"/>
</dbReference>
<dbReference type="PANTHER" id="PTHR39178">
    <property type="entry name" value="HYPOTHETICAL RIBOSOME-ASSOCIATED PROTEIN"/>
    <property type="match status" value="1"/>
</dbReference>
<evidence type="ECO:0000256" key="5">
    <source>
        <dbReference type="ARBA" id="ARBA00044503"/>
    </source>
</evidence>
<evidence type="ECO:0000313" key="8">
    <source>
        <dbReference type="Proteomes" id="UP000198752"/>
    </source>
</evidence>
<gene>
    <name evidence="7" type="ORF">SAMN02982927_00515</name>
</gene>
<dbReference type="AlphaFoldDB" id="A0A1I2NRK5"/>
<evidence type="ECO:0000313" key="7">
    <source>
        <dbReference type="EMBL" id="SFG06203.1"/>
    </source>
</evidence>
<keyword evidence="1" id="KW-0690">Ribosome biogenesis</keyword>
<accession>A0A1I2NRK5</accession>
<dbReference type="InterPro" id="IPR007422">
    <property type="entry name" value="Peptidase_Prp"/>
</dbReference>
<dbReference type="GO" id="GO:0006508">
    <property type="term" value="P:proteolysis"/>
    <property type="evidence" value="ECO:0007669"/>
    <property type="project" value="UniProtKB-KW"/>
</dbReference>
<sequence>MVVLTVQRDHYGKICAFKLTGHADSAPHGQDLVCAAVSAVAFGAVNAVESLAKLKMDVRQKDNGGYLECGISDCPVGANLEKAQLILEAMFISMRTIEKSYGQYIRVSD</sequence>
<keyword evidence="4" id="KW-0788">Thiol protease</keyword>
<keyword evidence="3" id="KW-0378">Hydrolase</keyword>
<keyword evidence="2" id="KW-0645">Protease</keyword>
<dbReference type="EMBL" id="FOOY01000004">
    <property type="protein sequence ID" value="SFG06203.1"/>
    <property type="molecule type" value="Genomic_DNA"/>
</dbReference>
<comment type="similarity">
    <text evidence="5">Belongs to the Prp family.</text>
</comment>
<evidence type="ECO:0000256" key="2">
    <source>
        <dbReference type="ARBA" id="ARBA00022670"/>
    </source>
</evidence>
<dbReference type="GO" id="GO:0042254">
    <property type="term" value="P:ribosome biogenesis"/>
    <property type="evidence" value="ECO:0007669"/>
    <property type="project" value="UniProtKB-KW"/>
</dbReference>
<evidence type="ECO:0000256" key="6">
    <source>
        <dbReference type="ARBA" id="ARBA00044538"/>
    </source>
</evidence>
<evidence type="ECO:0000256" key="3">
    <source>
        <dbReference type="ARBA" id="ARBA00022801"/>
    </source>
</evidence>
<dbReference type="Pfam" id="PF04327">
    <property type="entry name" value="Peptidase_Prp"/>
    <property type="match status" value="1"/>
</dbReference>
<protein>
    <recommendedName>
        <fullName evidence="6">Ribosomal processing cysteine protease Prp</fullName>
    </recommendedName>
</protein>
<dbReference type="STRING" id="269670.SAMN02982927_00515"/>
<dbReference type="InterPro" id="IPR036764">
    <property type="entry name" value="Peptidase_Prp_sf"/>
</dbReference>
<dbReference type="Gene3D" id="3.30.70.1490">
    <property type="entry name" value="Cysteine protease Prp"/>
    <property type="match status" value="1"/>
</dbReference>
<dbReference type="OrthoDB" id="48998at2"/>
<dbReference type="SUPFAM" id="SSF118010">
    <property type="entry name" value="TM1457-like"/>
    <property type="match status" value="1"/>
</dbReference>
<evidence type="ECO:0000256" key="4">
    <source>
        <dbReference type="ARBA" id="ARBA00022807"/>
    </source>
</evidence>